<accession>A0A956LZ86</accession>
<dbReference type="Proteomes" id="UP000697710">
    <property type="component" value="Unassembled WGS sequence"/>
</dbReference>
<keyword evidence="1" id="KW-0732">Signal</keyword>
<feature type="signal peptide" evidence="1">
    <location>
        <begin position="1"/>
        <end position="27"/>
    </location>
</feature>
<dbReference type="AlphaFoldDB" id="A0A956LZ86"/>
<evidence type="ECO:0000313" key="3">
    <source>
        <dbReference type="Proteomes" id="UP000697710"/>
    </source>
</evidence>
<dbReference type="EMBL" id="JAGQHR010000222">
    <property type="protein sequence ID" value="MCA9727727.1"/>
    <property type="molecule type" value="Genomic_DNA"/>
</dbReference>
<gene>
    <name evidence="2" type="ORF">KC729_08585</name>
</gene>
<reference evidence="2" key="2">
    <citation type="journal article" date="2021" name="Microbiome">
        <title>Successional dynamics and alternative stable states in a saline activated sludge microbial community over 9 years.</title>
        <authorList>
            <person name="Wang Y."/>
            <person name="Ye J."/>
            <person name="Ju F."/>
            <person name="Liu L."/>
            <person name="Boyd J.A."/>
            <person name="Deng Y."/>
            <person name="Parks D.H."/>
            <person name="Jiang X."/>
            <person name="Yin X."/>
            <person name="Woodcroft B.J."/>
            <person name="Tyson G.W."/>
            <person name="Hugenholtz P."/>
            <person name="Polz M.F."/>
            <person name="Zhang T."/>
        </authorList>
    </citation>
    <scope>NUCLEOTIDE SEQUENCE</scope>
    <source>
        <strain evidence="2">HKST-UBA01</strain>
    </source>
</reference>
<feature type="chain" id="PRO_5037305524" description="VCBS repeat-containing protein" evidence="1">
    <location>
        <begin position="28"/>
        <end position="504"/>
    </location>
</feature>
<organism evidence="2 3">
    <name type="scientific">Eiseniibacteriota bacterium</name>
    <dbReference type="NCBI Taxonomy" id="2212470"/>
    <lineage>
        <taxon>Bacteria</taxon>
        <taxon>Candidatus Eiseniibacteriota</taxon>
    </lineage>
</organism>
<proteinExistence type="predicted"/>
<name>A0A956LZ86_UNCEI</name>
<evidence type="ECO:0008006" key="4">
    <source>
        <dbReference type="Google" id="ProtNLM"/>
    </source>
</evidence>
<comment type="caution">
    <text evidence="2">The sequence shown here is derived from an EMBL/GenBank/DDBJ whole genome shotgun (WGS) entry which is preliminary data.</text>
</comment>
<evidence type="ECO:0000313" key="2">
    <source>
        <dbReference type="EMBL" id="MCA9727727.1"/>
    </source>
</evidence>
<protein>
    <recommendedName>
        <fullName evidence="4">VCBS repeat-containing protein</fullName>
    </recommendedName>
</protein>
<reference evidence="2" key="1">
    <citation type="submission" date="2020-04" db="EMBL/GenBank/DDBJ databases">
        <authorList>
            <person name="Zhang T."/>
        </authorList>
    </citation>
    <scope>NUCLEOTIDE SEQUENCE</scope>
    <source>
        <strain evidence="2">HKST-UBA01</strain>
    </source>
</reference>
<sequence>MCKGNPTAPALLGLLLLSLTGPGSVRAASPASGDPIVQQRLARLGLAWISGETDALWNELGSSVSDTVARHLGESHALRAWREGEDLILALDENGNGTVDRVEDCYVIDHAHETSPGIDRVVDWQDLDGDGQADRQCLFSIQDGPPDRRRLSAYVIEARDSGGTDRGFWFLDRWEYSQPACQWRCDFSGDQFFTLARDNEDTGFFDVFDECPFAFYDPDGDGWSEEVIRVAGGRSSVSSMRWSFDVDDDGGWPPSDGERPGRMSRGGRVPYDYDLSLTMEGPVPIEPARLETLRLRNDLEMPLLAWTSVRELASTATFRRMLLVADEVDRNVDPTDPELHERWEGVIASGVRGFPQVGNPGCGQLGKRYELRPIPHLGAPVDHTGPAALYFSGVDGRIHLFGASQGWIDIDLDDDLTVDARLMMEDDDDDGYFDVWYWFGSSDGSSAVAYYAPDPLATPVPLDWSSISAVETVIRADAGGKGQSDRFWDDVRRWVEAGGFVPAP</sequence>
<evidence type="ECO:0000256" key="1">
    <source>
        <dbReference type="SAM" id="SignalP"/>
    </source>
</evidence>